<accession>A0A1L3MUQ6</accession>
<dbReference type="EMBL" id="CP016020">
    <property type="protein sequence ID" value="APH06063.1"/>
    <property type="molecule type" value="Genomic_DNA"/>
</dbReference>
<dbReference type="Gene3D" id="3.40.630.30">
    <property type="match status" value="1"/>
</dbReference>
<dbReference type="CDD" id="cd04301">
    <property type="entry name" value="NAT_SF"/>
    <property type="match status" value="1"/>
</dbReference>
<proteinExistence type="predicted"/>
<dbReference type="OrthoDB" id="9787920at2"/>
<dbReference type="Proteomes" id="UP000181936">
    <property type="component" value="Chromosome"/>
</dbReference>
<dbReference type="InterPro" id="IPR000182">
    <property type="entry name" value="GNAT_dom"/>
</dbReference>
<dbReference type="AlphaFoldDB" id="A0A1L3MUQ6"/>
<dbReference type="SUPFAM" id="SSF55729">
    <property type="entry name" value="Acyl-CoA N-acyltransferases (Nat)"/>
    <property type="match status" value="1"/>
</dbReference>
<name>A0A1L3MUQ6_9BACI</name>
<dbReference type="STRING" id="1547283.A9C19_15670"/>
<evidence type="ECO:0000313" key="2">
    <source>
        <dbReference type="EMBL" id="APH06063.1"/>
    </source>
</evidence>
<feature type="domain" description="N-acetyltransferase" evidence="1">
    <location>
        <begin position="1"/>
        <end position="140"/>
    </location>
</feature>
<organism evidence="2 3">
    <name type="scientific">Bacillus weihaiensis</name>
    <dbReference type="NCBI Taxonomy" id="1547283"/>
    <lineage>
        <taxon>Bacteria</taxon>
        <taxon>Bacillati</taxon>
        <taxon>Bacillota</taxon>
        <taxon>Bacilli</taxon>
        <taxon>Bacillales</taxon>
        <taxon>Bacillaceae</taxon>
        <taxon>Bacillus</taxon>
    </lineage>
</organism>
<sequence length="150" mass="17679">MKIIEQWDKEDSDFIRKKVIEHNLSNLPDVVKHPVKNISYILKDEDGRILGGITGTMFWYSLHIDFLWVDESFRGKGYGKELLYKIEAFAKENKCRLIQLDTFRFQAPKFYQKHGYDVVGIVEEHPTLDSQQYYLVKYLIEKGNEIGVTD</sequence>
<gene>
    <name evidence="2" type="ORF">A9C19_15670</name>
</gene>
<dbReference type="Pfam" id="PF00583">
    <property type="entry name" value="Acetyltransf_1"/>
    <property type="match status" value="1"/>
</dbReference>
<reference evidence="2 3" key="1">
    <citation type="journal article" date="2016" name="Sci. Rep.">
        <title>Complete genome sequence and transcriptomic analysis of a novel marine strain Bacillus weihaiensis reveals the mechanism of brown algae degradation.</title>
        <authorList>
            <person name="Zhu Y."/>
            <person name="Chen P."/>
            <person name="Bao Y."/>
            <person name="Men Y."/>
            <person name="Zeng Y."/>
            <person name="Yang J."/>
            <person name="Sun J."/>
            <person name="Sun Y."/>
        </authorList>
    </citation>
    <scope>NUCLEOTIDE SEQUENCE [LARGE SCALE GENOMIC DNA]</scope>
    <source>
        <strain evidence="2 3">Alg07</strain>
    </source>
</reference>
<dbReference type="InterPro" id="IPR016181">
    <property type="entry name" value="Acyl_CoA_acyltransferase"/>
</dbReference>
<keyword evidence="2" id="KW-0808">Transferase</keyword>
<keyword evidence="3" id="KW-1185">Reference proteome</keyword>
<protein>
    <submittedName>
        <fullName evidence="2">Acetyltransferase</fullName>
    </submittedName>
</protein>
<dbReference type="KEGG" id="bwh:A9C19_15670"/>
<dbReference type="RefSeq" id="WP_072580866.1">
    <property type="nucleotide sequence ID" value="NZ_CP016020.1"/>
</dbReference>
<dbReference type="GO" id="GO:0016747">
    <property type="term" value="F:acyltransferase activity, transferring groups other than amino-acyl groups"/>
    <property type="evidence" value="ECO:0007669"/>
    <property type="project" value="InterPro"/>
</dbReference>
<evidence type="ECO:0000313" key="3">
    <source>
        <dbReference type="Proteomes" id="UP000181936"/>
    </source>
</evidence>
<evidence type="ECO:0000259" key="1">
    <source>
        <dbReference type="PROSITE" id="PS51186"/>
    </source>
</evidence>
<dbReference type="PROSITE" id="PS51186">
    <property type="entry name" value="GNAT"/>
    <property type="match status" value="1"/>
</dbReference>